<dbReference type="CDD" id="cd06558">
    <property type="entry name" value="crotonase-like"/>
    <property type="match status" value="1"/>
</dbReference>
<dbReference type="Gene3D" id="3.90.226.10">
    <property type="entry name" value="2-enoyl-CoA Hydratase, Chain A, domain 1"/>
    <property type="match status" value="1"/>
</dbReference>
<name>A0ABN1TUZ4_9ACTN</name>
<evidence type="ECO:0000313" key="2">
    <source>
        <dbReference type="EMBL" id="GAA1104059.1"/>
    </source>
</evidence>
<dbReference type="RefSeq" id="WP_343994682.1">
    <property type="nucleotide sequence ID" value="NZ_BAAALG010000009.1"/>
</dbReference>
<evidence type="ECO:0008006" key="4">
    <source>
        <dbReference type="Google" id="ProtNLM"/>
    </source>
</evidence>
<dbReference type="PANTHER" id="PTHR11941">
    <property type="entry name" value="ENOYL-COA HYDRATASE-RELATED"/>
    <property type="match status" value="1"/>
</dbReference>
<gene>
    <name evidence="2" type="ORF">GCM10009668_23960</name>
</gene>
<dbReference type="InterPro" id="IPR001753">
    <property type="entry name" value="Enoyl-CoA_hydra/iso"/>
</dbReference>
<sequence length="251" mass="26389">MTLSLVRGQVWQVTLERPKQANALSSALVEQLHLLLEEAAVARPEALVLRGNPVHFAAGLDLTGLEAETDASLAHRLLRIGTLLERLLQLPLLTIAVVEGAAVGAGADLALACDRRIGTHRASFRFPGSGFGAVLGTARLAAASSAHVALSSSRRRYAEEALRDGLLTDLAEDPEATLAGILRTWRGVAPIARAGLLGQARSFDADAALAALARSVTVPGLRDRVLAFAATARPRAATPPPATPTTHHRRD</sequence>
<evidence type="ECO:0000256" key="1">
    <source>
        <dbReference type="SAM" id="MobiDB-lite"/>
    </source>
</evidence>
<organism evidence="2 3">
    <name type="scientific">Nocardioides dubius</name>
    <dbReference type="NCBI Taxonomy" id="317019"/>
    <lineage>
        <taxon>Bacteria</taxon>
        <taxon>Bacillati</taxon>
        <taxon>Actinomycetota</taxon>
        <taxon>Actinomycetes</taxon>
        <taxon>Propionibacteriales</taxon>
        <taxon>Nocardioidaceae</taxon>
        <taxon>Nocardioides</taxon>
    </lineage>
</organism>
<reference evidence="2 3" key="1">
    <citation type="journal article" date="2019" name="Int. J. Syst. Evol. Microbiol.">
        <title>The Global Catalogue of Microorganisms (GCM) 10K type strain sequencing project: providing services to taxonomists for standard genome sequencing and annotation.</title>
        <authorList>
            <consortium name="The Broad Institute Genomics Platform"/>
            <consortium name="The Broad Institute Genome Sequencing Center for Infectious Disease"/>
            <person name="Wu L."/>
            <person name="Ma J."/>
        </authorList>
    </citation>
    <scope>NUCLEOTIDE SEQUENCE [LARGE SCALE GENOMIC DNA]</scope>
    <source>
        <strain evidence="2 3">JCM 13008</strain>
    </source>
</reference>
<dbReference type="Proteomes" id="UP001501581">
    <property type="component" value="Unassembled WGS sequence"/>
</dbReference>
<dbReference type="Pfam" id="PF00378">
    <property type="entry name" value="ECH_1"/>
    <property type="match status" value="1"/>
</dbReference>
<dbReference type="SUPFAM" id="SSF52096">
    <property type="entry name" value="ClpP/crotonase"/>
    <property type="match status" value="1"/>
</dbReference>
<dbReference type="InterPro" id="IPR029045">
    <property type="entry name" value="ClpP/crotonase-like_dom_sf"/>
</dbReference>
<protein>
    <recommendedName>
        <fullName evidence="4">Enoyl-CoA hydratase/isomerase family protein</fullName>
    </recommendedName>
</protein>
<accession>A0ABN1TUZ4</accession>
<feature type="region of interest" description="Disordered" evidence="1">
    <location>
        <begin position="232"/>
        <end position="251"/>
    </location>
</feature>
<proteinExistence type="predicted"/>
<comment type="caution">
    <text evidence="2">The sequence shown here is derived from an EMBL/GenBank/DDBJ whole genome shotgun (WGS) entry which is preliminary data.</text>
</comment>
<evidence type="ECO:0000313" key="3">
    <source>
        <dbReference type="Proteomes" id="UP001501581"/>
    </source>
</evidence>
<keyword evidence="3" id="KW-1185">Reference proteome</keyword>
<dbReference type="PANTHER" id="PTHR11941:SF54">
    <property type="entry name" value="ENOYL-COA HYDRATASE, MITOCHONDRIAL"/>
    <property type="match status" value="1"/>
</dbReference>
<dbReference type="EMBL" id="BAAALG010000009">
    <property type="protein sequence ID" value="GAA1104059.1"/>
    <property type="molecule type" value="Genomic_DNA"/>
</dbReference>